<evidence type="ECO:0000256" key="2">
    <source>
        <dbReference type="ARBA" id="ARBA00022621"/>
    </source>
</evidence>
<dbReference type="AlphaFoldDB" id="A0A1S2VJ89"/>
<reference evidence="7 8" key="1">
    <citation type="submission" date="2016-10" db="EMBL/GenBank/DDBJ databases">
        <title>Arsenicibacter rosenii gen. nov., sp. nov., an efficient arsenic-methylating bacterium isolated from an arsenic-contaminated paddy soil.</title>
        <authorList>
            <person name="Huang K."/>
        </authorList>
    </citation>
    <scope>NUCLEOTIDE SEQUENCE [LARGE SCALE GENOMIC DNA]</scope>
    <source>
        <strain evidence="7 8">SM-1</strain>
    </source>
</reference>
<comment type="similarity">
    <text evidence="5">Belongs to the globin family.</text>
</comment>
<dbReference type="CDD" id="cd12131">
    <property type="entry name" value="HGbI-like"/>
    <property type="match status" value="1"/>
</dbReference>
<dbReference type="OrthoDB" id="9801223at2"/>
<dbReference type="GO" id="GO:0071500">
    <property type="term" value="P:cellular response to nitrosative stress"/>
    <property type="evidence" value="ECO:0007669"/>
    <property type="project" value="TreeGrafter"/>
</dbReference>
<dbReference type="GO" id="GO:0005344">
    <property type="term" value="F:oxygen carrier activity"/>
    <property type="evidence" value="ECO:0007669"/>
    <property type="project" value="UniProtKB-KW"/>
</dbReference>
<dbReference type="Pfam" id="PF00042">
    <property type="entry name" value="Globin"/>
    <property type="match status" value="1"/>
</dbReference>
<dbReference type="GO" id="GO:0046872">
    <property type="term" value="F:metal ion binding"/>
    <property type="evidence" value="ECO:0007669"/>
    <property type="project" value="UniProtKB-KW"/>
</dbReference>
<keyword evidence="8" id="KW-1185">Reference proteome</keyword>
<keyword evidence="3" id="KW-0479">Metal-binding</keyword>
<evidence type="ECO:0000313" key="8">
    <source>
        <dbReference type="Proteomes" id="UP000181790"/>
    </source>
</evidence>
<evidence type="ECO:0000313" key="7">
    <source>
        <dbReference type="EMBL" id="OIN58460.1"/>
    </source>
</evidence>
<dbReference type="Proteomes" id="UP000181790">
    <property type="component" value="Unassembled WGS sequence"/>
</dbReference>
<sequence>MTGEQIQLVKTTWRLLREIDPVLLGDVFYGRLFIDNPALQSLFKSPMDEQYKKLIDTISVVVARLENLPELIPDIQALAQRHVQYGVKPEQYDLVGAALLWTLEKGLGRDWTPAAAEAWSRCYHTLAQTMINSPASVDSPAV</sequence>
<evidence type="ECO:0000256" key="4">
    <source>
        <dbReference type="ARBA" id="ARBA00023004"/>
    </source>
</evidence>
<name>A0A1S2VJ89_9BACT</name>
<evidence type="ECO:0000256" key="1">
    <source>
        <dbReference type="ARBA" id="ARBA00022617"/>
    </source>
</evidence>
<keyword evidence="4" id="KW-0408">Iron</keyword>
<proteinExistence type="inferred from homology"/>
<evidence type="ECO:0000256" key="3">
    <source>
        <dbReference type="ARBA" id="ARBA00022723"/>
    </source>
</evidence>
<accession>A0A1S2VJ89</accession>
<protein>
    <submittedName>
        <fullName evidence="7">Hemoglobin</fullName>
    </submittedName>
</protein>
<dbReference type="Gene3D" id="1.10.490.10">
    <property type="entry name" value="Globins"/>
    <property type="match status" value="1"/>
</dbReference>
<dbReference type="GO" id="GO:0019825">
    <property type="term" value="F:oxygen binding"/>
    <property type="evidence" value="ECO:0007669"/>
    <property type="project" value="InterPro"/>
</dbReference>
<keyword evidence="5" id="KW-0813">Transport</keyword>
<dbReference type="PANTHER" id="PTHR43396">
    <property type="entry name" value="FLAVOHEMOPROTEIN"/>
    <property type="match status" value="1"/>
</dbReference>
<dbReference type="InterPro" id="IPR009050">
    <property type="entry name" value="Globin-like_sf"/>
</dbReference>
<dbReference type="InterPro" id="IPR012292">
    <property type="entry name" value="Globin/Proto"/>
</dbReference>
<feature type="domain" description="Globin" evidence="6">
    <location>
        <begin position="1"/>
        <end position="135"/>
    </location>
</feature>
<dbReference type="GO" id="GO:0008941">
    <property type="term" value="F:nitric oxide dioxygenase NAD(P)H activity"/>
    <property type="evidence" value="ECO:0007669"/>
    <property type="project" value="TreeGrafter"/>
</dbReference>
<dbReference type="PROSITE" id="PS01033">
    <property type="entry name" value="GLOBIN"/>
    <property type="match status" value="1"/>
</dbReference>
<dbReference type="PANTHER" id="PTHR43396:SF3">
    <property type="entry name" value="FLAVOHEMOPROTEIN"/>
    <property type="match status" value="1"/>
</dbReference>
<keyword evidence="2 5" id="KW-0561">Oxygen transport</keyword>
<organism evidence="7 8">
    <name type="scientific">Arsenicibacter rosenii</name>
    <dbReference type="NCBI Taxonomy" id="1750698"/>
    <lineage>
        <taxon>Bacteria</taxon>
        <taxon>Pseudomonadati</taxon>
        <taxon>Bacteroidota</taxon>
        <taxon>Cytophagia</taxon>
        <taxon>Cytophagales</taxon>
        <taxon>Spirosomataceae</taxon>
        <taxon>Arsenicibacter</taxon>
    </lineage>
</organism>
<comment type="caution">
    <text evidence="7">The sequence shown here is derived from an EMBL/GenBank/DDBJ whole genome shotgun (WGS) entry which is preliminary data.</text>
</comment>
<dbReference type="GO" id="GO:0046210">
    <property type="term" value="P:nitric oxide catabolic process"/>
    <property type="evidence" value="ECO:0007669"/>
    <property type="project" value="TreeGrafter"/>
</dbReference>
<dbReference type="InterPro" id="IPR000971">
    <property type="entry name" value="Globin"/>
</dbReference>
<evidence type="ECO:0000259" key="6">
    <source>
        <dbReference type="PROSITE" id="PS01033"/>
    </source>
</evidence>
<dbReference type="SUPFAM" id="SSF46458">
    <property type="entry name" value="Globin-like"/>
    <property type="match status" value="1"/>
</dbReference>
<dbReference type="GO" id="GO:0071949">
    <property type="term" value="F:FAD binding"/>
    <property type="evidence" value="ECO:0007669"/>
    <property type="project" value="TreeGrafter"/>
</dbReference>
<keyword evidence="1 5" id="KW-0349">Heme</keyword>
<evidence type="ECO:0000256" key="5">
    <source>
        <dbReference type="RuleBase" id="RU000356"/>
    </source>
</evidence>
<gene>
    <name evidence="7" type="ORF">BLX24_14645</name>
</gene>
<dbReference type="EMBL" id="MORL01000007">
    <property type="protein sequence ID" value="OIN58460.1"/>
    <property type="molecule type" value="Genomic_DNA"/>
</dbReference>
<dbReference type="GO" id="GO:0020037">
    <property type="term" value="F:heme binding"/>
    <property type="evidence" value="ECO:0007669"/>
    <property type="project" value="InterPro"/>
</dbReference>